<evidence type="ECO:0000313" key="2">
    <source>
        <dbReference type="Proteomes" id="UP000594638"/>
    </source>
</evidence>
<dbReference type="EMBL" id="CACTIH010005474">
    <property type="protein sequence ID" value="CAA2994449.1"/>
    <property type="molecule type" value="Genomic_DNA"/>
</dbReference>
<dbReference type="AlphaFoldDB" id="A0A8S0SSA5"/>
<organism evidence="1 2">
    <name type="scientific">Olea europaea subsp. europaea</name>
    <dbReference type="NCBI Taxonomy" id="158383"/>
    <lineage>
        <taxon>Eukaryota</taxon>
        <taxon>Viridiplantae</taxon>
        <taxon>Streptophyta</taxon>
        <taxon>Embryophyta</taxon>
        <taxon>Tracheophyta</taxon>
        <taxon>Spermatophyta</taxon>
        <taxon>Magnoliopsida</taxon>
        <taxon>eudicotyledons</taxon>
        <taxon>Gunneridae</taxon>
        <taxon>Pentapetalae</taxon>
        <taxon>asterids</taxon>
        <taxon>lamiids</taxon>
        <taxon>Lamiales</taxon>
        <taxon>Oleaceae</taxon>
        <taxon>Oleeae</taxon>
        <taxon>Olea</taxon>
    </lineage>
</organism>
<evidence type="ECO:0000313" key="1">
    <source>
        <dbReference type="EMBL" id="CAA2994449.1"/>
    </source>
</evidence>
<keyword evidence="2" id="KW-1185">Reference proteome</keyword>
<accession>A0A8S0SSA5</accession>
<comment type="caution">
    <text evidence="1">The sequence shown here is derived from an EMBL/GenBank/DDBJ whole genome shotgun (WGS) entry which is preliminary data.</text>
</comment>
<sequence length="80" mass="8677">MSSASIGIAEVYIRKKLNKEKKMLKSLGNEEAKKEVYEISSPSFSSGSGSSSGSRVCGFFQGFYRIHPAAGALPLYHSEN</sequence>
<dbReference type="Gramene" id="OE9A019465T1">
    <property type="protein sequence ID" value="OE9A019465C1"/>
    <property type="gene ID" value="OE9A019465"/>
</dbReference>
<name>A0A8S0SSA5_OLEEU</name>
<proteinExistence type="predicted"/>
<gene>
    <name evidence="1" type="ORF">OLEA9_A019465</name>
</gene>
<reference evidence="1 2" key="1">
    <citation type="submission" date="2019-12" db="EMBL/GenBank/DDBJ databases">
        <authorList>
            <person name="Alioto T."/>
            <person name="Alioto T."/>
            <person name="Gomez Garrido J."/>
        </authorList>
    </citation>
    <scope>NUCLEOTIDE SEQUENCE [LARGE SCALE GENOMIC DNA]</scope>
</reference>
<dbReference type="Proteomes" id="UP000594638">
    <property type="component" value="Unassembled WGS sequence"/>
</dbReference>
<protein>
    <submittedName>
        <fullName evidence="1">Uncharacterized protein</fullName>
    </submittedName>
</protein>